<organism evidence="2 3">
    <name type="scientific">Amniculicola lignicola CBS 123094</name>
    <dbReference type="NCBI Taxonomy" id="1392246"/>
    <lineage>
        <taxon>Eukaryota</taxon>
        <taxon>Fungi</taxon>
        <taxon>Dikarya</taxon>
        <taxon>Ascomycota</taxon>
        <taxon>Pezizomycotina</taxon>
        <taxon>Dothideomycetes</taxon>
        <taxon>Pleosporomycetidae</taxon>
        <taxon>Pleosporales</taxon>
        <taxon>Amniculicolaceae</taxon>
        <taxon>Amniculicola</taxon>
    </lineage>
</organism>
<feature type="region of interest" description="Disordered" evidence="1">
    <location>
        <begin position="250"/>
        <end position="282"/>
    </location>
</feature>
<dbReference type="Gene3D" id="3.20.20.140">
    <property type="entry name" value="Metal-dependent hydrolases"/>
    <property type="match status" value="1"/>
</dbReference>
<evidence type="ECO:0000313" key="3">
    <source>
        <dbReference type="Proteomes" id="UP000799779"/>
    </source>
</evidence>
<dbReference type="AlphaFoldDB" id="A0A6A5WSB8"/>
<feature type="non-terminal residue" evidence="2">
    <location>
        <position position="1"/>
    </location>
</feature>
<protein>
    <submittedName>
        <fullName evidence="2">Metallo-dependent hydrolase</fullName>
    </submittedName>
</protein>
<accession>A0A6A5WSB8</accession>
<evidence type="ECO:0000256" key="1">
    <source>
        <dbReference type="SAM" id="MobiDB-lite"/>
    </source>
</evidence>
<gene>
    <name evidence="2" type="ORF">P154DRAFT_404705</name>
</gene>
<proteinExistence type="predicted"/>
<dbReference type="GO" id="GO:0016788">
    <property type="term" value="F:hydrolase activity, acting on ester bonds"/>
    <property type="evidence" value="ECO:0007669"/>
    <property type="project" value="InterPro"/>
</dbReference>
<dbReference type="InterPro" id="IPR001130">
    <property type="entry name" value="TatD-like"/>
</dbReference>
<dbReference type="SUPFAM" id="SSF51556">
    <property type="entry name" value="Metallo-dependent hydrolases"/>
    <property type="match status" value="1"/>
</dbReference>
<dbReference type="PANTHER" id="PTHR47345">
    <property type="entry name" value="CUT9-INTERACTING PROTEIN SCN1"/>
    <property type="match status" value="1"/>
</dbReference>
<dbReference type="PANTHER" id="PTHR47345:SF1">
    <property type="entry name" value="CUT9-INTERACTING PROTEIN SCN1"/>
    <property type="match status" value="1"/>
</dbReference>
<dbReference type="Pfam" id="PF01026">
    <property type="entry name" value="TatD_DNase"/>
    <property type="match status" value="1"/>
</dbReference>
<feature type="non-terminal residue" evidence="2">
    <location>
        <position position="405"/>
    </location>
</feature>
<dbReference type="InterPro" id="IPR053044">
    <property type="entry name" value="Metallo-hydrolase/TatD-type"/>
</dbReference>
<name>A0A6A5WSB8_9PLEO</name>
<keyword evidence="2" id="KW-0378">Hydrolase</keyword>
<dbReference type="OrthoDB" id="413993at2759"/>
<sequence length="405" mass="45368">EPFPWHIGVFDAHCHPTDTTSSLSSIPSMKTRCLTIMATRSQDQDLVSTLASQSGLTSSNPTHWSPQDRVIPSFGWHPWFSHQMYIPPNCSLADTTSPYPPLPLTAEDKINHYQSILQPHRPSPSDEDLAIFTALPDPTSFPHFLSQTQKYLQTHPYALIGEIGLDRSFRIPMPTFAPETTSDSGLTAGGREGRKLSPFRVDLKHQKQVFMLQLRLAGEMGRAVSIHGVQAHGLVYETLMEVCKGHEKEVLSKRERKRREKEETRSANEAEAEVEEEGTRGAMISTPYPPRLCLHSYSGTASTFHQYLDPKIPIRIYVSFSTAVNLPEYPALSPAFEAMIKAVPNHMLLVESDLHTAGPEMDDRMEDIVRVICQVKGWGLEEGVRILRQNWLGFVLGTDGKGEEV</sequence>
<dbReference type="InterPro" id="IPR032466">
    <property type="entry name" value="Metal_Hydrolase"/>
</dbReference>
<dbReference type="EMBL" id="ML977566">
    <property type="protein sequence ID" value="KAF2004582.1"/>
    <property type="molecule type" value="Genomic_DNA"/>
</dbReference>
<evidence type="ECO:0000313" key="2">
    <source>
        <dbReference type="EMBL" id="KAF2004582.1"/>
    </source>
</evidence>
<keyword evidence="3" id="KW-1185">Reference proteome</keyword>
<reference evidence="2" key="1">
    <citation type="journal article" date="2020" name="Stud. Mycol.">
        <title>101 Dothideomycetes genomes: a test case for predicting lifestyles and emergence of pathogens.</title>
        <authorList>
            <person name="Haridas S."/>
            <person name="Albert R."/>
            <person name="Binder M."/>
            <person name="Bloem J."/>
            <person name="Labutti K."/>
            <person name="Salamov A."/>
            <person name="Andreopoulos B."/>
            <person name="Baker S."/>
            <person name="Barry K."/>
            <person name="Bills G."/>
            <person name="Bluhm B."/>
            <person name="Cannon C."/>
            <person name="Castanera R."/>
            <person name="Culley D."/>
            <person name="Daum C."/>
            <person name="Ezra D."/>
            <person name="Gonzalez J."/>
            <person name="Henrissat B."/>
            <person name="Kuo A."/>
            <person name="Liang C."/>
            <person name="Lipzen A."/>
            <person name="Lutzoni F."/>
            <person name="Magnuson J."/>
            <person name="Mondo S."/>
            <person name="Nolan M."/>
            <person name="Ohm R."/>
            <person name="Pangilinan J."/>
            <person name="Park H.-J."/>
            <person name="Ramirez L."/>
            <person name="Alfaro M."/>
            <person name="Sun H."/>
            <person name="Tritt A."/>
            <person name="Yoshinaga Y."/>
            <person name="Zwiers L.-H."/>
            <person name="Turgeon B."/>
            <person name="Goodwin S."/>
            <person name="Spatafora J."/>
            <person name="Crous P."/>
            <person name="Grigoriev I."/>
        </authorList>
    </citation>
    <scope>NUCLEOTIDE SEQUENCE</scope>
    <source>
        <strain evidence="2">CBS 123094</strain>
    </source>
</reference>
<dbReference type="Proteomes" id="UP000799779">
    <property type="component" value="Unassembled WGS sequence"/>
</dbReference>